<keyword evidence="1" id="KW-0614">Plasmid</keyword>
<sequence>MHVAAHVLKEALTRRQPLIRDSKVRSPSRFFGVAAHDVQRLAQRIANLARLLVQKA</sequence>
<organism evidence="1">
    <name type="scientific">Klebsiella pneumoniae</name>
    <dbReference type="NCBI Taxonomy" id="573"/>
    <lineage>
        <taxon>Bacteria</taxon>
        <taxon>Pseudomonadati</taxon>
        <taxon>Pseudomonadota</taxon>
        <taxon>Gammaproteobacteria</taxon>
        <taxon>Enterobacterales</taxon>
        <taxon>Enterobacteriaceae</taxon>
        <taxon>Klebsiella/Raoultella group</taxon>
        <taxon>Klebsiella</taxon>
        <taxon>Klebsiella pneumoniae complex</taxon>
    </lineage>
</organism>
<dbReference type="AlphaFoldDB" id="A0A2R4NF10"/>
<proteinExistence type="predicted"/>
<dbReference type="EMBL" id="MG288680">
    <property type="protein sequence ID" value="AVX34746.1"/>
    <property type="molecule type" value="Genomic_DNA"/>
</dbReference>
<reference evidence="1" key="1">
    <citation type="submission" date="2017-10" db="EMBL/GenBank/DDBJ databases">
        <title>Complete sequence of pD610-HI2.</title>
        <authorList>
            <person name="Jiang X."/>
            <person name="Feng J."/>
            <person name="Zeng L."/>
            <person name="Zhang D."/>
            <person name="Zhan Z."/>
            <person name="Zhao Y."/>
            <person name="Luo W."/>
            <person name="Zhou D."/>
        </authorList>
    </citation>
    <scope>NUCLEOTIDE SEQUENCE</scope>
    <source>
        <strain evidence="1">D610</strain>
        <plasmid evidence="1">pD610-HI2</plasmid>
    </source>
</reference>
<evidence type="ECO:0000313" key="1">
    <source>
        <dbReference type="EMBL" id="AVX34746.1"/>
    </source>
</evidence>
<name>A0A2R4NF10_KLEPN</name>
<protein>
    <submittedName>
        <fullName evidence="1">Uncharacterized protein</fullName>
    </submittedName>
</protein>
<accession>A0A2R4NF10</accession>
<geneLocation type="plasmid" evidence="1">
    <name>pD610-HI2</name>
</geneLocation>